<protein>
    <recommendedName>
        <fullName evidence="5">Transmembrane anchored protein</fullName>
    </recommendedName>
</protein>
<name>A0ABX7TGC4_9GAMM</name>
<gene>
    <name evidence="3" type="ORF">J4G45_06220</name>
</gene>
<accession>A0ABX7TGC4</accession>
<dbReference type="GeneID" id="64223467"/>
<evidence type="ECO:0000256" key="2">
    <source>
        <dbReference type="SAM" id="SignalP"/>
    </source>
</evidence>
<dbReference type="EMBL" id="CP071770">
    <property type="protein sequence ID" value="QTD62747.1"/>
    <property type="molecule type" value="Genomic_DNA"/>
</dbReference>
<feature type="chain" id="PRO_5046798436" description="Transmembrane anchored protein" evidence="2">
    <location>
        <begin position="20"/>
        <end position="47"/>
    </location>
</feature>
<evidence type="ECO:0008006" key="5">
    <source>
        <dbReference type="Google" id="ProtNLM"/>
    </source>
</evidence>
<proteinExistence type="predicted"/>
<evidence type="ECO:0000313" key="4">
    <source>
        <dbReference type="Proteomes" id="UP000663954"/>
    </source>
</evidence>
<dbReference type="Proteomes" id="UP000663954">
    <property type="component" value="Chromosome"/>
</dbReference>
<keyword evidence="2" id="KW-0732">Signal</keyword>
<feature type="region of interest" description="Disordered" evidence="1">
    <location>
        <begin position="26"/>
        <end position="47"/>
    </location>
</feature>
<dbReference type="RefSeq" id="WP_207973612.1">
    <property type="nucleotide sequence ID" value="NZ_CP071766.1"/>
</dbReference>
<reference evidence="3 4" key="1">
    <citation type="journal article" date="2020" name="Front. Cell. Infect. Microbiol.">
        <title>Characterization of Three Porcine Acinetobacter towneri Strains Co-Harboring tet(X3) and bla OXA-58.</title>
        <authorList>
            <person name="Ma J."/>
            <person name="Wang J."/>
            <person name="Feng J."/>
            <person name="Liu Y."/>
            <person name="Yang B."/>
            <person name="Li R."/>
            <person name="Bai L."/>
            <person name="He T."/>
            <person name="Wang X."/>
            <person name="Yang Z."/>
        </authorList>
    </citation>
    <scope>NUCLEOTIDE SEQUENCE [LARGE SCALE GENOMIC DNA]</scope>
    <source>
        <strain evidence="3 4">GX5</strain>
    </source>
</reference>
<feature type="compositionally biased region" description="Basic and acidic residues" evidence="1">
    <location>
        <begin position="38"/>
        <end position="47"/>
    </location>
</feature>
<evidence type="ECO:0000256" key="1">
    <source>
        <dbReference type="SAM" id="MobiDB-lite"/>
    </source>
</evidence>
<organism evidence="3 4">
    <name type="scientific">Acinetobacter towneri</name>
    <dbReference type="NCBI Taxonomy" id="202956"/>
    <lineage>
        <taxon>Bacteria</taxon>
        <taxon>Pseudomonadati</taxon>
        <taxon>Pseudomonadota</taxon>
        <taxon>Gammaproteobacteria</taxon>
        <taxon>Moraxellales</taxon>
        <taxon>Moraxellaceae</taxon>
        <taxon>Acinetobacter</taxon>
    </lineage>
</organism>
<sequence length="47" mass="4946">MKKLIIAAVLALPTTMTFAGPCDHSWQSAKDGSSCGDRAADRRPGGR</sequence>
<feature type="signal peptide" evidence="2">
    <location>
        <begin position="1"/>
        <end position="19"/>
    </location>
</feature>
<evidence type="ECO:0000313" key="3">
    <source>
        <dbReference type="EMBL" id="QTD62747.1"/>
    </source>
</evidence>
<keyword evidence="4" id="KW-1185">Reference proteome</keyword>